<proteinExistence type="predicted"/>
<comment type="caution">
    <text evidence="1">The sequence shown here is derived from an EMBL/GenBank/DDBJ whole genome shotgun (WGS) entry which is preliminary data.</text>
</comment>
<evidence type="ECO:0000313" key="1">
    <source>
        <dbReference type="EMBL" id="GAH78942.1"/>
    </source>
</evidence>
<reference evidence="1" key="1">
    <citation type="journal article" date="2014" name="Front. Microbiol.">
        <title>High frequency of phylogenetically diverse reductive dehalogenase-homologous genes in deep subseafloor sedimentary metagenomes.</title>
        <authorList>
            <person name="Kawai M."/>
            <person name="Futagami T."/>
            <person name="Toyoda A."/>
            <person name="Takaki Y."/>
            <person name="Nishi S."/>
            <person name="Hori S."/>
            <person name="Arai W."/>
            <person name="Tsubouchi T."/>
            <person name="Morono Y."/>
            <person name="Uchiyama I."/>
            <person name="Ito T."/>
            <person name="Fujiyama A."/>
            <person name="Inagaki F."/>
            <person name="Takami H."/>
        </authorList>
    </citation>
    <scope>NUCLEOTIDE SEQUENCE</scope>
    <source>
        <strain evidence="1">Expedition CK06-06</strain>
    </source>
</reference>
<dbReference type="EMBL" id="BARU01040561">
    <property type="protein sequence ID" value="GAH78942.1"/>
    <property type="molecule type" value="Genomic_DNA"/>
</dbReference>
<gene>
    <name evidence="1" type="ORF">S03H2_62689</name>
</gene>
<protein>
    <submittedName>
        <fullName evidence="1">Uncharacterized protein</fullName>
    </submittedName>
</protein>
<dbReference type="AlphaFoldDB" id="X1IB76"/>
<organism evidence="1">
    <name type="scientific">marine sediment metagenome</name>
    <dbReference type="NCBI Taxonomy" id="412755"/>
    <lineage>
        <taxon>unclassified sequences</taxon>
        <taxon>metagenomes</taxon>
        <taxon>ecological metagenomes</taxon>
    </lineage>
</organism>
<accession>X1IB76</accession>
<name>X1IB76_9ZZZZ</name>
<feature type="non-terminal residue" evidence="1">
    <location>
        <position position="1"/>
    </location>
</feature>
<sequence length="107" mass="12431">IISSIHFNTYCETNHRKCLTTFVNQENIWNFADARIFLIKEEGKYRIYQDEASKNIITTIGSLDTLDKELAEEIISNHNKKRCIASLKELIETIVIELKKIINVICT</sequence>